<name>A0A4Y3K6Q3_CELUD</name>
<keyword evidence="4 5" id="KW-0472">Membrane</keyword>
<feature type="transmembrane region" description="Helical" evidence="5">
    <location>
        <begin position="223"/>
        <end position="244"/>
    </location>
</feature>
<evidence type="ECO:0000256" key="6">
    <source>
        <dbReference type="SAM" id="SignalP"/>
    </source>
</evidence>
<evidence type="ECO:0008006" key="9">
    <source>
        <dbReference type="Google" id="ProtNLM"/>
    </source>
</evidence>
<dbReference type="Gene3D" id="1.20.120.1780">
    <property type="entry name" value="UbiA prenyltransferase"/>
    <property type="match status" value="1"/>
</dbReference>
<feature type="transmembrane region" description="Helical" evidence="5">
    <location>
        <begin position="130"/>
        <end position="148"/>
    </location>
</feature>
<dbReference type="Pfam" id="PF01040">
    <property type="entry name" value="UbiA"/>
    <property type="match status" value="1"/>
</dbReference>
<feature type="transmembrane region" description="Helical" evidence="5">
    <location>
        <begin position="251"/>
        <end position="270"/>
    </location>
</feature>
<dbReference type="InterPro" id="IPR000537">
    <property type="entry name" value="UbiA_prenyltransferase"/>
</dbReference>
<proteinExistence type="predicted"/>
<comment type="caution">
    <text evidence="7">The sequence shown here is derived from an EMBL/GenBank/DDBJ whole genome shotgun (WGS) entry which is preliminary data.</text>
</comment>
<keyword evidence="2 5" id="KW-0812">Transmembrane</keyword>
<feature type="transmembrane region" description="Helical" evidence="5">
    <location>
        <begin position="26"/>
        <end position="46"/>
    </location>
</feature>
<dbReference type="RefSeq" id="WP_141317730.1">
    <property type="nucleotide sequence ID" value="NZ_BJLP01000001.1"/>
</dbReference>
<dbReference type="EMBL" id="BJLP01000001">
    <property type="protein sequence ID" value="GEA79597.1"/>
    <property type="molecule type" value="Genomic_DNA"/>
</dbReference>
<evidence type="ECO:0000256" key="2">
    <source>
        <dbReference type="ARBA" id="ARBA00022692"/>
    </source>
</evidence>
<reference evidence="7 8" key="1">
    <citation type="submission" date="2019-06" db="EMBL/GenBank/DDBJ databases">
        <title>Whole genome shotgun sequence of Cellulomonas uda NBRC 3747.</title>
        <authorList>
            <person name="Hosoyama A."/>
            <person name="Uohara A."/>
            <person name="Ohji S."/>
            <person name="Ichikawa N."/>
        </authorList>
    </citation>
    <scope>NUCLEOTIDE SEQUENCE [LARGE SCALE GENOMIC DNA]</scope>
    <source>
        <strain evidence="7 8">NBRC 3747</strain>
    </source>
</reference>
<evidence type="ECO:0000256" key="3">
    <source>
        <dbReference type="ARBA" id="ARBA00022989"/>
    </source>
</evidence>
<feature type="chain" id="PRO_5039575525" description="Ubiquinone biosynthesis protein UbiA" evidence="6">
    <location>
        <begin position="17"/>
        <end position="271"/>
    </location>
</feature>
<evidence type="ECO:0000256" key="4">
    <source>
        <dbReference type="ARBA" id="ARBA00023136"/>
    </source>
</evidence>
<keyword evidence="8" id="KW-1185">Reference proteome</keyword>
<evidence type="ECO:0000256" key="1">
    <source>
        <dbReference type="ARBA" id="ARBA00004141"/>
    </source>
</evidence>
<organism evidence="7 8">
    <name type="scientific">Cellulomonas uda</name>
    <dbReference type="NCBI Taxonomy" id="1714"/>
    <lineage>
        <taxon>Bacteria</taxon>
        <taxon>Bacillati</taxon>
        <taxon>Actinomycetota</taxon>
        <taxon>Actinomycetes</taxon>
        <taxon>Micrococcales</taxon>
        <taxon>Cellulomonadaceae</taxon>
        <taxon>Cellulomonas</taxon>
    </lineage>
</organism>
<dbReference type="CDD" id="cd13956">
    <property type="entry name" value="PT_UbiA"/>
    <property type="match status" value="1"/>
</dbReference>
<keyword evidence="6" id="KW-0732">Signal</keyword>
<dbReference type="Proteomes" id="UP000315842">
    <property type="component" value="Unassembled WGS sequence"/>
</dbReference>
<protein>
    <recommendedName>
        <fullName evidence="9">Ubiquinone biosynthesis protein UbiA</fullName>
    </recommendedName>
</protein>
<feature type="signal peptide" evidence="6">
    <location>
        <begin position="1"/>
        <end position="16"/>
    </location>
</feature>
<evidence type="ECO:0000313" key="8">
    <source>
        <dbReference type="Proteomes" id="UP000315842"/>
    </source>
</evidence>
<dbReference type="Gene3D" id="1.10.357.140">
    <property type="entry name" value="UbiA prenyltransferase"/>
    <property type="match status" value="1"/>
</dbReference>
<dbReference type="InterPro" id="IPR044878">
    <property type="entry name" value="UbiA_sf"/>
</dbReference>
<feature type="transmembrane region" description="Helical" evidence="5">
    <location>
        <begin position="86"/>
        <end position="110"/>
    </location>
</feature>
<dbReference type="GO" id="GO:0016020">
    <property type="term" value="C:membrane"/>
    <property type="evidence" value="ECO:0007669"/>
    <property type="project" value="UniProtKB-SubCell"/>
</dbReference>
<feature type="transmembrane region" description="Helical" evidence="5">
    <location>
        <begin position="199"/>
        <end position="217"/>
    </location>
</feature>
<gene>
    <name evidence="7" type="ORF">CUD01_00410</name>
</gene>
<evidence type="ECO:0000256" key="5">
    <source>
        <dbReference type="SAM" id="Phobius"/>
    </source>
</evidence>
<evidence type="ECO:0000313" key="7">
    <source>
        <dbReference type="EMBL" id="GEA79597.1"/>
    </source>
</evidence>
<accession>A0A4Y3K6Q3</accession>
<dbReference type="AlphaFoldDB" id="A0A4Y3K6Q3"/>
<keyword evidence="3 5" id="KW-1133">Transmembrane helix</keyword>
<comment type="subcellular location">
    <subcellularLocation>
        <location evidence="1">Membrane</location>
        <topology evidence="1">Multi-pass membrane protein</topology>
    </subcellularLocation>
</comment>
<dbReference type="GO" id="GO:0016765">
    <property type="term" value="F:transferase activity, transferring alkyl or aryl (other than methyl) groups"/>
    <property type="evidence" value="ECO:0007669"/>
    <property type="project" value="InterPro"/>
</dbReference>
<sequence length="271" mass="27139">MVGARGVLALVRAAHAAPAIAVTAFAGAYSWAVGAPAWLVTAAVLAGQLSIGWSNDWVDAARDRAVGRTDKPIATGALDVRTVRTAALVAVAACVVLSFALGAAAGVMHLVTVASAWSYNLWLKSTRWSWAPYALSFGLLPSVATLALDPPRAAPVTTTVAAALLGVGAHLANVLPDLEDDAATGVVGLPHRLGRRRTTLGAVALLLAATALVVLGTPGGATAVGIAALVLAAALAASAAWVAARRPSRRYPFLAAIGVAAVTVAVLVTTG</sequence>